<evidence type="ECO:0000313" key="2">
    <source>
        <dbReference type="EMBL" id="OPF84705.1"/>
    </source>
</evidence>
<organism evidence="2 3">
    <name type="scientific">Streptomyces antioxidans</name>
    <dbReference type="NCBI Taxonomy" id="1507734"/>
    <lineage>
        <taxon>Bacteria</taxon>
        <taxon>Bacillati</taxon>
        <taxon>Actinomycetota</taxon>
        <taxon>Actinomycetes</taxon>
        <taxon>Kitasatosporales</taxon>
        <taxon>Streptomycetaceae</taxon>
        <taxon>Streptomyces</taxon>
    </lineage>
</organism>
<reference evidence="2" key="1">
    <citation type="submission" date="2016-12" db="EMBL/GenBank/DDBJ databases">
        <title>Genome sequence of Streptomyces antioxidans MUSC 164.</title>
        <authorList>
            <person name="Lee L.-H."/>
            <person name="Ser H.-L."/>
        </authorList>
    </citation>
    <scope>NUCLEOTIDE SEQUENCE [LARGE SCALE GENOMIC DNA]</scope>
    <source>
        <strain evidence="2">MUSC 164</strain>
    </source>
</reference>
<dbReference type="Proteomes" id="UP000033615">
    <property type="component" value="Unassembled WGS sequence"/>
</dbReference>
<protein>
    <submittedName>
        <fullName evidence="2">Uncharacterized protein</fullName>
    </submittedName>
</protein>
<sequence length="65" mass="7245">MLTGLARALRLGDTERDHLHTPRPEPRPPRLPRAARDGRRLYGVSDTDGYGCRRVVGTRRIGVPG</sequence>
<dbReference type="RefSeq" id="WP_046090725.1">
    <property type="nucleotide sequence ID" value="NZ_LAKD02000001.1"/>
</dbReference>
<name>A0A1V4DDD0_9ACTN</name>
<accession>A0A1V4DDD0</accession>
<evidence type="ECO:0000313" key="3">
    <source>
        <dbReference type="Proteomes" id="UP000033615"/>
    </source>
</evidence>
<keyword evidence="3" id="KW-1185">Reference proteome</keyword>
<comment type="caution">
    <text evidence="2">The sequence shown here is derived from an EMBL/GenBank/DDBJ whole genome shotgun (WGS) entry which is preliminary data.</text>
</comment>
<evidence type="ECO:0000256" key="1">
    <source>
        <dbReference type="SAM" id="MobiDB-lite"/>
    </source>
</evidence>
<gene>
    <name evidence="2" type="ORF">VT50_0201435</name>
</gene>
<feature type="compositionally biased region" description="Basic and acidic residues" evidence="1">
    <location>
        <begin position="10"/>
        <end position="36"/>
    </location>
</feature>
<proteinExistence type="predicted"/>
<dbReference type="AlphaFoldDB" id="A0A1V4DDD0"/>
<feature type="region of interest" description="Disordered" evidence="1">
    <location>
        <begin position="1"/>
        <end position="36"/>
    </location>
</feature>
<dbReference type="EMBL" id="LAKD02000001">
    <property type="protein sequence ID" value="OPF84705.1"/>
    <property type="molecule type" value="Genomic_DNA"/>
</dbReference>